<comment type="caution">
    <text evidence="1">The sequence shown here is derived from an EMBL/GenBank/DDBJ whole genome shotgun (WGS) entry which is preliminary data.</text>
</comment>
<reference evidence="1" key="1">
    <citation type="journal article" date="2022" name="bioRxiv">
        <title>Sequencing and chromosome-scale assembly of the giantPleurodeles waltlgenome.</title>
        <authorList>
            <person name="Brown T."/>
            <person name="Elewa A."/>
            <person name="Iarovenko S."/>
            <person name="Subramanian E."/>
            <person name="Araus A.J."/>
            <person name="Petzold A."/>
            <person name="Susuki M."/>
            <person name="Suzuki K.-i.T."/>
            <person name="Hayashi T."/>
            <person name="Toyoda A."/>
            <person name="Oliveira C."/>
            <person name="Osipova E."/>
            <person name="Leigh N.D."/>
            <person name="Simon A."/>
            <person name="Yun M.H."/>
        </authorList>
    </citation>
    <scope>NUCLEOTIDE SEQUENCE</scope>
    <source>
        <strain evidence="1">20211129_DDA</strain>
        <tissue evidence="1">Liver</tissue>
    </source>
</reference>
<gene>
    <name evidence="1" type="ORF">NDU88_003550</name>
</gene>
<dbReference type="AlphaFoldDB" id="A0AAV7RH19"/>
<protein>
    <submittedName>
        <fullName evidence="1">Uncharacterized protein</fullName>
    </submittedName>
</protein>
<sequence>MLPPKGLPAYSAARSPGHWGISRFIPRYRGRFTRGSVSASCAISCTSYCGVGLTVETSTGKIEKRYDTAALRIIAL</sequence>
<dbReference type="EMBL" id="JANPWB010000009">
    <property type="protein sequence ID" value="KAJ1150761.1"/>
    <property type="molecule type" value="Genomic_DNA"/>
</dbReference>
<keyword evidence="2" id="KW-1185">Reference proteome</keyword>
<dbReference type="Proteomes" id="UP001066276">
    <property type="component" value="Chromosome 5"/>
</dbReference>
<accession>A0AAV7RH19</accession>
<organism evidence="1 2">
    <name type="scientific">Pleurodeles waltl</name>
    <name type="common">Iberian ribbed newt</name>
    <dbReference type="NCBI Taxonomy" id="8319"/>
    <lineage>
        <taxon>Eukaryota</taxon>
        <taxon>Metazoa</taxon>
        <taxon>Chordata</taxon>
        <taxon>Craniata</taxon>
        <taxon>Vertebrata</taxon>
        <taxon>Euteleostomi</taxon>
        <taxon>Amphibia</taxon>
        <taxon>Batrachia</taxon>
        <taxon>Caudata</taxon>
        <taxon>Salamandroidea</taxon>
        <taxon>Salamandridae</taxon>
        <taxon>Pleurodelinae</taxon>
        <taxon>Pleurodeles</taxon>
    </lineage>
</organism>
<name>A0AAV7RH19_PLEWA</name>
<proteinExistence type="predicted"/>
<evidence type="ECO:0000313" key="2">
    <source>
        <dbReference type="Proteomes" id="UP001066276"/>
    </source>
</evidence>
<evidence type="ECO:0000313" key="1">
    <source>
        <dbReference type="EMBL" id="KAJ1150761.1"/>
    </source>
</evidence>